<dbReference type="AlphaFoldDB" id="A0A498MWG3"/>
<evidence type="ECO:0000313" key="1">
    <source>
        <dbReference type="EMBL" id="RXN20985.1"/>
    </source>
</evidence>
<dbReference type="Proteomes" id="UP000290572">
    <property type="component" value="Unassembled WGS sequence"/>
</dbReference>
<comment type="caution">
    <text evidence="1">The sequence shown here is derived from an EMBL/GenBank/DDBJ whole genome shotgun (WGS) entry which is preliminary data.</text>
</comment>
<evidence type="ECO:0000313" key="2">
    <source>
        <dbReference type="Proteomes" id="UP000290572"/>
    </source>
</evidence>
<name>A0A498MWG3_LABRO</name>
<organism evidence="1 2">
    <name type="scientific">Labeo rohita</name>
    <name type="common">Indian major carp</name>
    <name type="synonym">Cyprinus rohita</name>
    <dbReference type="NCBI Taxonomy" id="84645"/>
    <lineage>
        <taxon>Eukaryota</taxon>
        <taxon>Metazoa</taxon>
        <taxon>Chordata</taxon>
        <taxon>Craniata</taxon>
        <taxon>Vertebrata</taxon>
        <taxon>Euteleostomi</taxon>
        <taxon>Actinopterygii</taxon>
        <taxon>Neopterygii</taxon>
        <taxon>Teleostei</taxon>
        <taxon>Ostariophysi</taxon>
        <taxon>Cypriniformes</taxon>
        <taxon>Cyprinidae</taxon>
        <taxon>Labeoninae</taxon>
        <taxon>Labeonini</taxon>
        <taxon>Labeo</taxon>
    </lineage>
</organism>
<dbReference type="EMBL" id="QBIY01012626">
    <property type="protein sequence ID" value="RXN20985.1"/>
    <property type="molecule type" value="Genomic_DNA"/>
</dbReference>
<accession>A0A498MWG3</accession>
<keyword evidence="2" id="KW-1185">Reference proteome</keyword>
<gene>
    <name evidence="1" type="ORF">ROHU_024582</name>
</gene>
<protein>
    <submittedName>
        <fullName evidence="1">Uncharacterized protein</fullName>
    </submittedName>
</protein>
<proteinExistence type="predicted"/>
<reference evidence="1 2" key="1">
    <citation type="submission" date="2018-03" db="EMBL/GenBank/DDBJ databases">
        <title>Draft genome sequence of Rohu Carp (Labeo rohita).</title>
        <authorList>
            <person name="Das P."/>
            <person name="Kushwaha B."/>
            <person name="Joshi C.G."/>
            <person name="Kumar D."/>
            <person name="Nagpure N.S."/>
            <person name="Sahoo L."/>
            <person name="Das S.P."/>
            <person name="Bit A."/>
            <person name="Patnaik S."/>
            <person name="Meher P.K."/>
            <person name="Jayasankar P."/>
            <person name="Koringa P.G."/>
            <person name="Patel N.V."/>
            <person name="Hinsu A.T."/>
            <person name="Kumar R."/>
            <person name="Pandey M."/>
            <person name="Agarwal S."/>
            <person name="Srivastava S."/>
            <person name="Singh M."/>
            <person name="Iquebal M.A."/>
            <person name="Jaiswal S."/>
            <person name="Angadi U.B."/>
            <person name="Kumar N."/>
            <person name="Raza M."/>
            <person name="Shah T.M."/>
            <person name="Rai A."/>
            <person name="Jena J.K."/>
        </authorList>
    </citation>
    <scope>NUCLEOTIDE SEQUENCE [LARGE SCALE GENOMIC DNA]</scope>
    <source>
        <strain evidence="1">DASCIFA01</strain>
        <tissue evidence="1">Testis</tissue>
    </source>
</reference>
<sequence>MTDRLKVTNSPPQDLLVSFDLVLEKNQRWRGWRGEADSSPAIHPQLLLYSAKTLQLPQALVSHGMQTRPDVLDGV</sequence>